<evidence type="ECO:0000313" key="3">
    <source>
        <dbReference type="Proteomes" id="UP000050741"/>
    </source>
</evidence>
<protein>
    <submittedName>
        <fullName evidence="4">PAZ domain-containing protein</fullName>
    </submittedName>
</protein>
<dbReference type="PROSITE" id="PS50821">
    <property type="entry name" value="PAZ"/>
    <property type="match status" value="1"/>
</dbReference>
<proteinExistence type="predicted"/>
<dbReference type="Gene3D" id="2.170.260.10">
    <property type="entry name" value="paz domain"/>
    <property type="match status" value="1"/>
</dbReference>
<dbReference type="Pfam" id="PF02170">
    <property type="entry name" value="PAZ"/>
    <property type="match status" value="1"/>
</dbReference>
<dbReference type="Proteomes" id="UP000050741">
    <property type="component" value="Unassembled WGS sequence"/>
</dbReference>
<evidence type="ECO:0000313" key="4">
    <source>
        <dbReference type="WBParaSite" id="GPLIN_001039400"/>
    </source>
</evidence>
<feature type="compositionally biased region" description="Basic and acidic residues" evidence="1">
    <location>
        <begin position="129"/>
        <end position="139"/>
    </location>
</feature>
<feature type="region of interest" description="Disordered" evidence="1">
    <location>
        <begin position="128"/>
        <end position="148"/>
    </location>
</feature>
<reference evidence="3" key="2">
    <citation type="submission" date="2014-05" db="EMBL/GenBank/DDBJ databases">
        <title>The genome and life-stage specific transcriptomes of Globodera pallida elucidate key aspects of plant parasitism by a cyst nematode.</title>
        <authorList>
            <person name="Cotton J.A."/>
            <person name="Lilley C.J."/>
            <person name="Jones L.M."/>
            <person name="Kikuchi T."/>
            <person name="Reid A.J."/>
            <person name="Thorpe P."/>
            <person name="Tsai I.J."/>
            <person name="Beasley H."/>
            <person name="Blok V."/>
            <person name="Cock P.J.A."/>
            <person name="Van den Akker S.E."/>
            <person name="Holroyd N."/>
            <person name="Hunt M."/>
            <person name="Mantelin S."/>
            <person name="Naghra H."/>
            <person name="Pain A."/>
            <person name="Palomares-Rius J.E."/>
            <person name="Zarowiecki M."/>
            <person name="Berriman M."/>
            <person name="Jones J.T."/>
            <person name="Urwin P.E."/>
        </authorList>
    </citation>
    <scope>NUCLEOTIDE SEQUENCE [LARGE SCALE GENOMIC DNA]</scope>
    <source>
        <strain evidence="3">Lindley</strain>
    </source>
</reference>
<evidence type="ECO:0000259" key="2">
    <source>
        <dbReference type="PROSITE" id="PS50821"/>
    </source>
</evidence>
<accession>A0A183CBZ3</accession>
<dbReference type="GO" id="GO:0003723">
    <property type="term" value="F:RNA binding"/>
    <property type="evidence" value="ECO:0007669"/>
    <property type="project" value="InterPro"/>
</dbReference>
<feature type="domain" description="PAZ" evidence="2">
    <location>
        <begin position="1"/>
        <end position="109"/>
    </location>
</feature>
<dbReference type="CDD" id="cd02846">
    <property type="entry name" value="PAZ_argonaute_like"/>
    <property type="match status" value="1"/>
</dbReference>
<reference evidence="4" key="3">
    <citation type="submission" date="2016-06" db="UniProtKB">
        <authorList>
            <consortium name="WormBaseParasite"/>
        </authorList>
    </citation>
    <scope>IDENTIFICATION</scope>
</reference>
<dbReference type="InterPro" id="IPR036085">
    <property type="entry name" value="PAZ_dom_sf"/>
</dbReference>
<evidence type="ECO:0000256" key="1">
    <source>
        <dbReference type="SAM" id="MobiDB-lite"/>
    </source>
</evidence>
<dbReference type="InterPro" id="IPR003100">
    <property type="entry name" value="PAZ_dom"/>
</dbReference>
<organism evidence="3 4">
    <name type="scientific">Globodera pallida</name>
    <name type="common">Potato cyst nematode worm</name>
    <name type="synonym">Heterodera pallida</name>
    <dbReference type="NCBI Taxonomy" id="36090"/>
    <lineage>
        <taxon>Eukaryota</taxon>
        <taxon>Metazoa</taxon>
        <taxon>Ecdysozoa</taxon>
        <taxon>Nematoda</taxon>
        <taxon>Chromadorea</taxon>
        <taxon>Rhabditida</taxon>
        <taxon>Tylenchina</taxon>
        <taxon>Tylenchomorpha</taxon>
        <taxon>Tylenchoidea</taxon>
        <taxon>Heteroderidae</taxon>
        <taxon>Heteroderinae</taxon>
        <taxon>Globodera</taxon>
    </lineage>
</organism>
<name>A0A183CBZ3_GLOPA</name>
<sequence length="183" mass="21288">MPELRDRLNHPLDRDRVVQALNGRRVQTTYKDRNGYTKTFTFGGITSQGAATSMAYGRLGRPFNVNVAAHFYVRHRIKLRHPFLHCVIERFPEGQEDRFYPLELCKIEDEVPKVPNWLGNVFSEVRNNNTRDDTEESGRAECSQTSDNSSSYSICHIVIERYPAHFENMFKFVVARRIVSSQF</sequence>
<dbReference type="AlphaFoldDB" id="A0A183CBZ3"/>
<reference evidence="3" key="1">
    <citation type="submission" date="2013-12" db="EMBL/GenBank/DDBJ databases">
        <authorList>
            <person name="Aslett M."/>
        </authorList>
    </citation>
    <scope>NUCLEOTIDE SEQUENCE [LARGE SCALE GENOMIC DNA]</scope>
    <source>
        <strain evidence="3">Lindley</strain>
    </source>
</reference>
<keyword evidence="3" id="KW-1185">Reference proteome</keyword>
<dbReference type="WBParaSite" id="GPLIN_001039400">
    <property type="protein sequence ID" value="GPLIN_001039400"/>
    <property type="gene ID" value="GPLIN_001039400"/>
</dbReference>
<dbReference type="SUPFAM" id="SSF101690">
    <property type="entry name" value="PAZ domain"/>
    <property type="match status" value="1"/>
</dbReference>